<feature type="transmembrane region" description="Helical" evidence="6">
    <location>
        <begin position="230"/>
        <end position="249"/>
    </location>
</feature>
<dbReference type="EMBL" id="KI912111">
    <property type="protein sequence ID" value="ETS82767.1"/>
    <property type="molecule type" value="Genomic_DNA"/>
</dbReference>
<comment type="subcellular location">
    <subcellularLocation>
        <location evidence="1">Membrane</location>
        <topology evidence="1">Multi-pass membrane protein</topology>
    </subcellularLocation>
</comment>
<dbReference type="InParanoid" id="W3XBH3"/>
<dbReference type="GO" id="GO:0016020">
    <property type="term" value="C:membrane"/>
    <property type="evidence" value="ECO:0007669"/>
    <property type="project" value="UniProtKB-SubCell"/>
</dbReference>
<protein>
    <submittedName>
        <fullName evidence="7">Uncharacterized protein</fullName>
    </submittedName>
</protein>
<dbReference type="RefSeq" id="XP_007831415.1">
    <property type="nucleotide sequence ID" value="XM_007833224.1"/>
</dbReference>
<gene>
    <name evidence="7" type="ORF">PFICI_04643</name>
</gene>
<dbReference type="KEGG" id="pfy:PFICI_04643"/>
<sequence length="721" mass="81959">MIAPGALSFRREALQFHPSRRRRRRRRQTDDDYCYYYYCDDNDDCDDQFFPPALLQEFRDNTPPTNSDVYWPTITNPTATRKAHEYIKEETTRHTRRARAIAVIPAQHEFNMQLHVGGDAKYVENLKTTTSAGATKSPIPSNAQLLPQILPSCRSLVPACPETFRAMAPSISIVNLGSETKIAGPFTFHQLALIIAGGCAAIAIITSFYLMWRHATNYTKPREQKHIIRILFMVPIYSASAFLCIWYYWHAVYFQVLSDCYEAFAISSFFALMCHYMAPDLHEQKEYFRNMHPVKPWVWPVTWMNKCCGGERGPWRTPKSGLTWFNIIWIGIYHYCFIRVAMTITAVVTQYFDRYCESSNSPVFAHIWVLVIESVAVTIAMFCVIQFYIQLKEPLAEHKPFLKVLAIKLVIFLSFWQSSAISVGTSTLHIVEANDVLAYPDLKVGIPSLLLCVEMALFAILHLWAFPYSPYVPGAKQTFYPVTDPSSGLPPRENDRGEPQGGPMGIKAFIDAINLWDVVKAFGRGIRWLFVGVKKRHNDPSYKNGHNSLDTSYPMKPFAMRPAGAKSTDHLPIATQFRQSTFYDKPSPLGPTRRNDESAGLINNAQDISISPPREPSPYLEQPLENPRQDGRASSPYHDPHREEYYQGPPTHEEHPTEHGPYHAYSGPEDLEHTQYATASSSNTMSGNNQQQNNRSSTQIKFGNALWGDRPHPAGQPAGHF</sequence>
<dbReference type="InterPro" id="IPR005178">
    <property type="entry name" value="Ostalpha/TMEM184C"/>
</dbReference>
<feature type="region of interest" description="Disordered" evidence="5">
    <location>
        <begin position="578"/>
        <end position="721"/>
    </location>
</feature>
<feature type="transmembrane region" description="Helical" evidence="6">
    <location>
        <begin position="367"/>
        <end position="389"/>
    </location>
</feature>
<name>W3XBH3_PESFW</name>
<keyword evidence="2 6" id="KW-0812">Transmembrane</keyword>
<evidence type="ECO:0000256" key="3">
    <source>
        <dbReference type="ARBA" id="ARBA00022989"/>
    </source>
</evidence>
<dbReference type="Pfam" id="PF03619">
    <property type="entry name" value="Solute_trans_a"/>
    <property type="match status" value="1"/>
</dbReference>
<dbReference type="AlphaFoldDB" id="W3XBH3"/>
<keyword evidence="8" id="KW-1185">Reference proteome</keyword>
<evidence type="ECO:0000256" key="4">
    <source>
        <dbReference type="ARBA" id="ARBA00023136"/>
    </source>
</evidence>
<feature type="transmembrane region" description="Helical" evidence="6">
    <location>
        <begin position="444"/>
        <end position="466"/>
    </location>
</feature>
<evidence type="ECO:0000256" key="1">
    <source>
        <dbReference type="ARBA" id="ARBA00004141"/>
    </source>
</evidence>
<dbReference type="OrthoDB" id="5348404at2759"/>
<feature type="compositionally biased region" description="Basic and acidic residues" evidence="5">
    <location>
        <begin position="638"/>
        <end position="661"/>
    </location>
</feature>
<dbReference type="SMART" id="SM01417">
    <property type="entry name" value="Solute_trans_a"/>
    <property type="match status" value="1"/>
</dbReference>
<dbReference type="Proteomes" id="UP000030651">
    <property type="component" value="Unassembled WGS sequence"/>
</dbReference>
<feature type="transmembrane region" description="Helical" evidence="6">
    <location>
        <begin position="191"/>
        <end position="210"/>
    </location>
</feature>
<dbReference type="STRING" id="1229662.W3XBH3"/>
<evidence type="ECO:0000256" key="6">
    <source>
        <dbReference type="SAM" id="Phobius"/>
    </source>
</evidence>
<feature type="transmembrane region" description="Helical" evidence="6">
    <location>
        <begin position="401"/>
        <end position="424"/>
    </location>
</feature>
<reference evidence="8" key="1">
    <citation type="journal article" date="2015" name="BMC Genomics">
        <title>Genomic and transcriptomic analysis of the endophytic fungus Pestalotiopsis fici reveals its lifestyle and high potential for synthesis of natural products.</title>
        <authorList>
            <person name="Wang X."/>
            <person name="Zhang X."/>
            <person name="Liu L."/>
            <person name="Xiang M."/>
            <person name="Wang W."/>
            <person name="Sun X."/>
            <person name="Che Y."/>
            <person name="Guo L."/>
            <person name="Liu G."/>
            <person name="Guo L."/>
            <person name="Wang C."/>
            <person name="Yin W.B."/>
            <person name="Stadler M."/>
            <person name="Zhang X."/>
            <person name="Liu X."/>
        </authorList>
    </citation>
    <scope>NUCLEOTIDE SEQUENCE [LARGE SCALE GENOMIC DNA]</scope>
    <source>
        <strain evidence="8">W106-1 / CGMCC3.15140</strain>
    </source>
</reference>
<accession>W3XBH3</accession>
<keyword evidence="4 6" id="KW-0472">Membrane</keyword>
<dbReference type="HOGENOM" id="CLU_012923_5_1_1"/>
<evidence type="ECO:0000256" key="2">
    <source>
        <dbReference type="ARBA" id="ARBA00022692"/>
    </source>
</evidence>
<evidence type="ECO:0000256" key="5">
    <source>
        <dbReference type="SAM" id="MobiDB-lite"/>
    </source>
</evidence>
<feature type="compositionally biased region" description="Polar residues" evidence="5">
    <location>
        <begin position="675"/>
        <end position="687"/>
    </location>
</feature>
<dbReference type="eggNOG" id="KOG2641">
    <property type="taxonomic scope" value="Eukaryota"/>
</dbReference>
<feature type="transmembrane region" description="Helical" evidence="6">
    <location>
        <begin position="322"/>
        <end position="347"/>
    </location>
</feature>
<evidence type="ECO:0000313" key="8">
    <source>
        <dbReference type="Proteomes" id="UP000030651"/>
    </source>
</evidence>
<dbReference type="PANTHER" id="PTHR23423">
    <property type="entry name" value="ORGANIC SOLUTE TRANSPORTER-RELATED"/>
    <property type="match status" value="1"/>
</dbReference>
<dbReference type="GeneID" id="19269656"/>
<organism evidence="7 8">
    <name type="scientific">Pestalotiopsis fici (strain W106-1 / CGMCC3.15140)</name>
    <dbReference type="NCBI Taxonomy" id="1229662"/>
    <lineage>
        <taxon>Eukaryota</taxon>
        <taxon>Fungi</taxon>
        <taxon>Dikarya</taxon>
        <taxon>Ascomycota</taxon>
        <taxon>Pezizomycotina</taxon>
        <taxon>Sordariomycetes</taxon>
        <taxon>Xylariomycetidae</taxon>
        <taxon>Amphisphaeriales</taxon>
        <taxon>Sporocadaceae</taxon>
        <taxon>Pestalotiopsis</taxon>
    </lineage>
</organism>
<keyword evidence="3 6" id="KW-1133">Transmembrane helix</keyword>
<proteinExistence type="predicted"/>
<evidence type="ECO:0000313" key="7">
    <source>
        <dbReference type="EMBL" id="ETS82767.1"/>
    </source>
</evidence>